<dbReference type="InParanoid" id="B7QCI3"/>
<evidence type="ECO:0000313" key="1">
    <source>
        <dbReference type="EMBL" id="EEC16555.1"/>
    </source>
</evidence>
<organism>
    <name type="scientific">Ixodes scapularis</name>
    <name type="common">Black-legged tick</name>
    <name type="synonym">Deer tick</name>
    <dbReference type="NCBI Taxonomy" id="6945"/>
    <lineage>
        <taxon>Eukaryota</taxon>
        <taxon>Metazoa</taxon>
        <taxon>Ecdysozoa</taxon>
        <taxon>Arthropoda</taxon>
        <taxon>Chelicerata</taxon>
        <taxon>Arachnida</taxon>
        <taxon>Acari</taxon>
        <taxon>Parasitiformes</taxon>
        <taxon>Ixodida</taxon>
        <taxon>Ixodoidea</taxon>
        <taxon>Ixodidae</taxon>
        <taxon>Ixodinae</taxon>
        <taxon>Ixodes</taxon>
    </lineage>
</organism>
<dbReference type="PANTHER" id="PTHR33236:SF5">
    <property type="entry name" value="CUB DOMAIN-CONTAINING PROTEIN"/>
    <property type="match status" value="1"/>
</dbReference>
<dbReference type="EMBL" id="ABJB011052994">
    <property type="status" value="NOT_ANNOTATED_CDS"/>
    <property type="molecule type" value="Genomic_DNA"/>
</dbReference>
<protein>
    <submittedName>
        <fullName evidence="1 2">Uncharacterized protein</fullName>
    </submittedName>
</protein>
<dbReference type="EMBL" id="ABJB010601070">
    <property type="status" value="NOT_ANNOTATED_CDS"/>
    <property type="molecule type" value="Genomic_DNA"/>
</dbReference>
<dbReference type="Proteomes" id="UP000001555">
    <property type="component" value="Unassembled WGS sequence"/>
</dbReference>
<evidence type="ECO:0000313" key="3">
    <source>
        <dbReference type="Proteomes" id="UP000001555"/>
    </source>
</evidence>
<accession>B7QCI3</accession>
<dbReference type="PANTHER" id="PTHR33236">
    <property type="entry name" value="INTRAFLAGELLAR TRANSPORT PROTEIN 122 FAMILY PROTEIN-RELATED"/>
    <property type="match status" value="1"/>
</dbReference>
<reference evidence="2" key="2">
    <citation type="submission" date="2020-05" db="UniProtKB">
        <authorList>
            <consortium name="EnsemblMetazoa"/>
        </authorList>
    </citation>
    <scope>IDENTIFICATION</scope>
    <source>
        <strain evidence="2">wikel</strain>
    </source>
</reference>
<reference evidence="1 3" key="1">
    <citation type="submission" date="2008-03" db="EMBL/GenBank/DDBJ databases">
        <title>Annotation of Ixodes scapularis.</title>
        <authorList>
            <consortium name="Ixodes scapularis Genome Project Consortium"/>
            <person name="Caler E."/>
            <person name="Hannick L.I."/>
            <person name="Bidwell S."/>
            <person name="Joardar V."/>
            <person name="Thiagarajan M."/>
            <person name="Amedeo P."/>
            <person name="Galinsky K.J."/>
            <person name="Schobel S."/>
            <person name="Inman J."/>
            <person name="Hostetler J."/>
            <person name="Miller J."/>
            <person name="Hammond M."/>
            <person name="Megy K."/>
            <person name="Lawson D."/>
            <person name="Kodira C."/>
            <person name="Sutton G."/>
            <person name="Meyer J."/>
            <person name="Hill C.A."/>
            <person name="Birren B."/>
            <person name="Nene V."/>
            <person name="Collins F."/>
            <person name="Alarcon-Chaidez F."/>
            <person name="Wikel S."/>
            <person name="Strausberg R."/>
        </authorList>
    </citation>
    <scope>NUCLEOTIDE SEQUENCE [LARGE SCALE GENOMIC DNA]</scope>
    <source>
        <strain evidence="3">Wikel</strain>
        <strain evidence="1">Wikel colony</strain>
    </source>
</reference>
<sequence>MMMMTPAQSSCAVQVVKHGSRVCQIRLDFEEFDLERPTVGNCDNERLLVTGHNANSVVPDLCGLNTGQHGDDVPYVIQNVDANSAPTVAETEAGVGMVECPMDYVLLGGVRYCGTRLNPDAGATNPSVNAPVVGEYLHGAFGRPLEVE</sequence>
<keyword evidence="3" id="KW-1185">Reference proteome</keyword>
<dbReference type="OrthoDB" id="6479909at2759"/>
<dbReference type="PaxDb" id="6945-B7QCI3"/>
<dbReference type="VEuPathDB" id="VectorBase:ISCW012671"/>
<dbReference type="EMBL" id="DS907929">
    <property type="protein sequence ID" value="EEC16555.1"/>
    <property type="molecule type" value="Genomic_DNA"/>
</dbReference>
<dbReference type="VEuPathDB" id="VectorBase:ISCI012671"/>
<gene>
    <name evidence="1" type="ORF">IscW_ISCW012671</name>
</gene>
<dbReference type="EnsemblMetazoa" id="ISCW012671-RA">
    <property type="protein sequence ID" value="ISCW012671-PA"/>
    <property type="gene ID" value="ISCW012671"/>
</dbReference>
<dbReference type="VEuPathDB" id="VectorBase:ISCP_036128"/>
<dbReference type="AlphaFoldDB" id="B7QCI3"/>
<evidence type="ECO:0000313" key="2">
    <source>
        <dbReference type="EnsemblMetazoa" id="ISCW012671-PA"/>
    </source>
</evidence>
<dbReference type="HOGENOM" id="CLU_1760820_0_0_1"/>
<proteinExistence type="predicted"/>
<name>B7QCI3_IXOSC</name>